<feature type="region of interest" description="Disordered" evidence="5">
    <location>
        <begin position="128"/>
        <end position="168"/>
    </location>
</feature>
<dbReference type="OrthoDB" id="6378919at2759"/>
<comment type="caution">
    <text evidence="7">The sequence shown here is derived from an EMBL/GenBank/DDBJ whole genome shotgun (WGS) entry which is preliminary data.</text>
</comment>
<keyword evidence="3" id="KW-0378">Hydrolase</keyword>
<protein>
    <recommendedName>
        <fullName evidence="6">Carboxylesterase type B domain-containing protein</fullName>
    </recommendedName>
</protein>
<dbReference type="AlphaFoldDB" id="A0A8J4Y506"/>
<gene>
    <name evidence="7" type="ORF">GWK47_008653</name>
</gene>
<dbReference type="InterPro" id="IPR002018">
    <property type="entry name" value="CarbesteraseB"/>
</dbReference>
<accession>A0A8J4Y506</accession>
<dbReference type="PANTHER" id="PTHR43142">
    <property type="entry name" value="CARBOXYLIC ESTER HYDROLASE"/>
    <property type="match status" value="1"/>
</dbReference>
<keyword evidence="4" id="KW-0325">Glycoprotein</keyword>
<dbReference type="Gene3D" id="3.40.50.1820">
    <property type="entry name" value="alpha/beta hydrolase"/>
    <property type="match status" value="1"/>
</dbReference>
<dbReference type="Proteomes" id="UP000770661">
    <property type="component" value="Unassembled WGS sequence"/>
</dbReference>
<keyword evidence="8" id="KW-1185">Reference proteome</keyword>
<dbReference type="EMBL" id="JACEEZ010018473">
    <property type="protein sequence ID" value="KAG0716861.1"/>
    <property type="molecule type" value="Genomic_DNA"/>
</dbReference>
<name>A0A8J4Y506_CHIOP</name>
<dbReference type="PANTHER" id="PTHR43142:SF1">
    <property type="entry name" value="CARBOXYLIC ESTER HYDROLASE"/>
    <property type="match status" value="1"/>
</dbReference>
<reference evidence="7" key="1">
    <citation type="submission" date="2020-07" db="EMBL/GenBank/DDBJ databases">
        <title>The High-quality genome of the commercially important snow crab, Chionoecetes opilio.</title>
        <authorList>
            <person name="Jeong J.-H."/>
            <person name="Ryu S."/>
        </authorList>
    </citation>
    <scope>NUCLEOTIDE SEQUENCE</scope>
    <source>
        <strain evidence="7">MADBK_172401_WGS</strain>
        <tissue evidence="7">Digestive gland</tissue>
    </source>
</reference>
<sequence>MRGSLTIVSRNAITTLLSPRSGISHFDDIFYLFEGGMLPQPLQGEDDLKLREIILDLWTNFAATGNPTPDDSLGFKWEPVKNGSLQYLALQPSPAMEDDYRQETRDFWYSLPLKTNLLLHPERVQNLVYSRSDKDATPAQDPQDPETPGPTEPTPSEAVIEEPPKDEL</sequence>
<dbReference type="InterPro" id="IPR029058">
    <property type="entry name" value="AB_hydrolase_fold"/>
</dbReference>
<dbReference type="Pfam" id="PF00135">
    <property type="entry name" value="COesterase"/>
    <property type="match status" value="1"/>
</dbReference>
<feature type="domain" description="Carboxylesterase type B" evidence="6">
    <location>
        <begin position="20"/>
        <end position="108"/>
    </location>
</feature>
<organism evidence="7 8">
    <name type="scientific">Chionoecetes opilio</name>
    <name type="common">Atlantic snow crab</name>
    <name type="synonym">Cancer opilio</name>
    <dbReference type="NCBI Taxonomy" id="41210"/>
    <lineage>
        <taxon>Eukaryota</taxon>
        <taxon>Metazoa</taxon>
        <taxon>Ecdysozoa</taxon>
        <taxon>Arthropoda</taxon>
        <taxon>Crustacea</taxon>
        <taxon>Multicrustacea</taxon>
        <taxon>Malacostraca</taxon>
        <taxon>Eumalacostraca</taxon>
        <taxon>Eucarida</taxon>
        <taxon>Decapoda</taxon>
        <taxon>Pleocyemata</taxon>
        <taxon>Brachyura</taxon>
        <taxon>Eubrachyura</taxon>
        <taxon>Majoidea</taxon>
        <taxon>Majidae</taxon>
        <taxon>Chionoecetes</taxon>
    </lineage>
</organism>
<dbReference type="GO" id="GO:0052689">
    <property type="term" value="F:carboxylic ester hydrolase activity"/>
    <property type="evidence" value="ECO:0007669"/>
    <property type="project" value="UniProtKB-KW"/>
</dbReference>
<evidence type="ECO:0000313" key="8">
    <source>
        <dbReference type="Proteomes" id="UP000770661"/>
    </source>
</evidence>
<evidence type="ECO:0000256" key="2">
    <source>
        <dbReference type="ARBA" id="ARBA00022487"/>
    </source>
</evidence>
<dbReference type="SUPFAM" id="SSF53474">
    <property type="entry name" value="alpha/beta-Hydrolases"/>
    <property type="match status" value="1"/>
</dbReference>
<evidence type="ECO:0000256" key="4">
    <source>
        <dbReference type="ARBA" id="ARBA00023180"/>
    </source>
</evidence>
<proteinExistence type="inferred from homology"/>
<keyword evidence="2" id="KW-0719">Serine esterase</keyword>
<evidence type="ECO:0000256" key="3">
    <source>
        <dbReference type="ARBA" id="ARBA00022801"/>
    </source>
</evidence>
<evidence type="ECO:0000259" key="6">
    <source>
        <dbReference type="Pfam" id="PF00135"/>
    </source>
</evidence>
<evidence type="ECO:0000256" key="1">
    <source>
        <dbReference type="ARBA" id="ARBA00005964"/>
    </source>
</evidence>
<evidence type="ECO:0000313" key="7">
    <source>
        <dbReference type="EMBL" id="KAG0716861.1"/>
    </source>
</evidence>
<evidence type="ECO:0000256" key="5">
    <source>
        <dbReference type="SAM" id="MobiDB-lite"/>
    </source>
</evidence>
<comment type="similarity">
    <text evidence="1">Belongs to the type-B carboxylesterase/lipase family.</text>
</comment>